<sequence length="179" mass="19593">MLWSECYGKIQQMSPKAAKLASRMLCKDPRVPSHWAFALDVALAGRSKAAGGFTSADLEAIVASRGQERAEPTAELDPEQREAWTFAASVRTSAARDANKRARAPVPGPEDALWDPRMPTPEEAWLLAFSHELRRIADGSVSADDIARHALCRLETDGHRNPLLAARDEFVAGKVRSFA</sequence>
<feature type="region of interest" description="Disordered" evidence="1">
    <location>
        <begin position="97"/>
        <end position="117"/>
    </location>
</feature>
<comment type="caution">
    <text evidence="2">The sequence shown here is derived from an EMBL/GenBank/DDBJ whole genome shotgun (WGS) entry which is preliminary data.</text>
</comment>
<evidence type="ECO:0000256" key="1">
    <source>
        <dbReference type="SAM" id="MobiDB-lite"/>
    </source>
</evidence>
<evidence type="ECO:0000313" key="3">
    <source>
        <dbReference type="Proteomes" id="UP001169027"/>
    </source>
</evidence>
<evidence type="ECO:0000313" key="2">
    <source>
        <dbReference type="EMBL" id="MDO1534177.1"/>
    </source>
</evidence>
<reference evidence="2" key="1">
    <citation type="submission" date="2023-06" db="EMBL/GenBank/DDBJ databases">
        <authorList>
            <person name="Jiang Y."/>
            <person name="Liu Q."/>
        </authorList>
    </citation>
    <scope>NUCLEOTIDE SEQUENCE</scope>
    <source>
        <strain evidence="2">CGMCC 1.12090</strain>
    </source>
</reference>
<accession>A0ABT8S5I2</accession>
<proteinExistence type="predicted"/>
<name>A0ABT8S5I2_9BURK</name>
<organism evidence="2 3">
    <name type="scientific">Variovorax ginsengisoli</name>
    <dbReference type="NCBI Taxonomy" id="363844"/>
    <lineage>
        <taxon>Bacteria</taxon>
        <taxon>Pseudomonadati</taxon>
        <taxon>Pseudomonadota</taxon>
        <taxon>Betaproteobacteria</taxon>
        <taxon>Burkholderiales</taxon>
        <taxon>Comamonadaceae</taxon>
        <taxon>Variovorax</taxon>
    </lineage>
</organism>
<dbReference type="EMBL" id="JAUKVY010000012">
    <property type="protein sequence ID" value="MDO1534177.1"/>
    <property type="molecule type" value="Genomic_DNA"/>
</dbReference>
<protein>
    <submittedName>
        <fullName evidence="2">Uncharacterized protein</fullName>
    </submittedName>
</protein>
<gene>
    <name evidence="2" type="ORF">Q2T77_17970</name>
</gene>
<dbReference type="Proteomes" id="UP001169027">
    <property type="component" value="Unassembled WGS sequence"/>
</dbReference>
<keyword evidence="3" id="KW-1185">Reference proteome</keyword>
<dbReference type="RefSeq" id="WP_301811500.1">
    <property type="nucleotide sequence ID" value="NZ_JAUJZH010000012.1"/>
</dbReference>